<dbReference type="RefSeq" id="WP_270139868.1">
    <property type="nucleotide sequence ID" value="NZ_CP115450.1"/>
</dbReference>
<organism evidence="4 5">
    <name type="scientific">Kitasatospora cathayae</name>
    <dbReference type="NCBI Taxonomy" id="3004092"/>
    <lineage>
        <taxon>Bacteria</taxon>
        <taxon>Bacillati</taxon>
        <taxon>Actinomycetota</taxon>
        <taxon>Actinomycetes</taxon>
        <taxon>Kitasatosporales</taxon>
        <taxon>Streptomycetaceae</taxon>
        <taxon>Kitasatospora</taxon>
    </lineage>
</organism>
<evidence type="ECO:0000256" key="2">
    <source>
        <dbReference type="SAM" id="MobiDB-lite"/>
    </source>
</evidence>
<feature type="compositionally biased region" description="Basic residues" evidence="2">
    <location>
        <begin position="158"/>
        <end position="172"/>
    </location>
</feature>
<evidence type="ECO:0000256" key="1">
    <source>
        <dbReference type="PROSITE-ProRule" id="PRU00703"/>
    </source>
</evidence>
<dbReference type="EMBL" id="CP115450">
    <property type="protein sequence ID" value="WBP84559.1"/>
    <property type="molecule type" value="Genomic_DNA"/>
</dbReference>
<accession>A0ABY7PVW1</accession>
<dbReference type="Gene3D" id="3.10.580.10">
    <property type="entry name" value="CBS-domain"/>
    <property type="match status" value="1"/>
</dbReference>
<dbReference type="InterPro" id="IPR000644">
    <property type="entry name" value="CBS_dom"/>
</dbReference>
<keyword evidence="1" id="KW-0129">CBS domain</keyword>
<keyword evidence="5" id="KW-1185">Reference proteome</keyword>
<feature type="region of interest" description="Disordered" evidence="2">
    <location>
        <begin position="144"/>
        <end position="172"/>
    </location>
</feature>
<evidence type="ECO:0000313" key="4">
    <source>
        <dbReference type="EMBL" id="WBP84559.1"/>
    </source>
</evidence>
<evidence type="ECO:0000259" key="3">
    <source>
        <dbReference type="PROSITE" id="PS51371"/>
    </source>
</evidence>
<dbReference type="PROSITE" id="PS51371">
    <property type="entry name" value="CBS"/>
    <property type="match status" value="1"/>
</dbReference>
<feature type="domain" description="CBS" evidence="3">
    <location>
        <begin position="20"/>
        <end position="76"/>
    </location>
</feature>
<sequence length="172" mass="18311">MEPPPRAQTPSGEQLVGEVMCTALCAVTEDESVLVAWELLERSGYRHLPVVRADGRCAGLLDRADLAVACAAPATVLSGTTVRELSQGRRPAQVHPGDTLHRAAVVLGLSGVDALVSTAWPEAVALGLIRSSSFSWPCSWRSPVTRGGGTATPPRRWLCGRRQRPRRPPGSS</sequence>
<gene>
    <name evidence="4" type="ORF">O1G21_00905</name>
</gene>
<dbReference type="Proteomes" id="UP001212821">
    <property type="component" value="Chromosome"/>
</dbReference>
<dbReference type="SUPFAM" id="SSF54631">
    <property type="entry name" value="CBS-domain pair"/>
    <property type="match status" value="1"/>
</dbReference>
<reference evidence="5" key="1">
    <citation type="submission" date="2022-12" db="EMBL/GenBank/DDBJ databases">
        <authorList>
            <person name="Mo P."/>
        </authorList>
    </citation>
    <scope>NUCLEOTIDE SEQUENCE [LARGE SCALE GENOMIC DNA]</scope>
    <source>
        <strain evidence="5">HUAS 3-15</strain>
    </source>
</reference>
<dbReference type="InterPro" id="IPR046342">
    <property type="entry name" value="CBS_dom_sf"/>
</dbReference>
<proteinExistence type="predicted"/>
<evidence type="ECO:0000313" key="5">
    <source>
        <dbReference type="Proteomes" id="UP001212821"/>
    </source>
</evidence>
<protein>
    <submittedName>
        <fullName evidence="4">CBS domain-containing protein</fullName>
    </submittedName>
</protein>
<dbReference type="Pfam" id="PF00571">
    <property type="entry name" value="CBS"/>
    <property type="match status" value="1"/>
</dbReference>
<name>A0ABY7PVW1_9ACTN</name>